<feature type="domain" description="Ice-binding protein C-terminal" evidence="2">
    <location>
        <begin position="201"/>
        <end position="223"/>
    </location>
</feature>
<protein>
    <submittedName>
        <fullName evidence="3">PEP-CTERM sorting domain-containing protein</fullName>
    </submittedName>
</protein>
<keyword evidence="1" id="KW-0732">Signal</keyword>
<evidence type="ECO:0000313" key="3">
    <source>
        <dbReference type="EMBL" id="MCO6047652.1"/>
    </source>
</evidence>
<accession>A0A9X2JJI9</accession>
<sequence length="223" mass="23239">MKTILKATCVAALCAQFTVAVAAYDEDFSMSDGGYTVTDDGGPTGPWTFSSENEAWFTDGTDNNGAPSHTRLTSPTIDITGSGEYEVSFEHFYSIEGDLWDGGAVFASINGAPFAQVPGTAFSANGYTASGLIGNHDLNGGEGFGGNSPGYPAPITSVASLGSLATGDTVAIEFLMANDEFSRGEFTPNWQINSVSVAQVVPEPTTFVLLASCGLLALGFRRR</sequence>
<name>A0A9X2JJI9_9BACT</name>
<comment type="caution">
    <text evidence="3">The sequence shown here is derived from an EMBL/GenBank/DDBJ whole genome shotgun (WGS) entry which is preliminary data.</text>
</comment>
<evidence type="ECO:0000313" key="4">
    <source>
        <dbReference type="Proteomes" id="UP001155241"/>
    </source>
</evidence>
<reference evidence="3" key="1">
    <citation type="submission" date="2022-06" db="EMBL/GenBank/DDBJ databases">
        <title>Aeoliella straminimaris, a novel planctomycete from sediments.</title>
        <authorList>
            <person name="Vitorino I.R."/>
            <person name="Lage O.M."/>
        </authorList>
    </citation>
    <scope>NUCLEOTIDE SEQUENCE</scope>
    <source>
        <strain evidence="3">ICT_H6.2</strain>
    </source>
</reference>
<dbReference type="Proteomes" id="UP001155241">
    <property type="component" value="Unassembled WGS sequence"/>
</dbReference>
<evidence type="ECO:0000259" key="2">
    <source>
        <dbReference type="Pfam" id="PF07589"/>
    </source>
</evidence>
<feature type="chain" id="PRO_5040892985" evidence="1">
    <location>
        <begin position="23"/>
        <end position="223"/>
    </location>
</feature>
<dbReference type="RefSeq" id="WP_252855762.1">
    <property type="nucleotide sequence ID" value="NZ_JAMXLR010000092.1"/>
</dbReference>
<proteinExistence type="predicted"/>
<organism evidence="3 4">
    <name type="scientific">Aeoliella straminimaris</name>
    <dbReference type="NCBI Taxonomy" id="2954799"/>
    <lineage>
        <taxon>Bacteria</taxon>
        <taxon>Pseudomonadati</taxon>
        <taxon>Planctomycetota</taxon>
        <taxon>Planctomycetia</taxon>
        <taxon>Pirellulales</taxon>
        <taxon>Lacipirellulaceae</taxon>
        <taxon>Aeoliella</taxon>
    </lineage>
</organism>
<dbReference type="AlphaFoldDB" id="A0A9X2JJI9"/>
<keyword evidence="4" id="KW-1185">Reference proteome</keyword>
<dbReference type="Pfam" id="PF07589">
    <property type="entry name" value="PEP-CTERM"/>
    <property type="match status" value="1"/>
</dbReference>
<feature type="signal peptide" evidence="1">
    <location>
        <begin position="1"/>
        <end position="22"/>
    </location>
</feature>
<evidence type="ECO:0000256" key="1">
    <source>
        <dbReference type="SAM" id="SignalP"/>
    </source>
</evidence>
<dbReference type="InterPro" id="IPR013424">
    <property type="entry name" value="Ice-binding_C"/>
</dbReference>
<dbReference type="EMBL" id="JAMXLR010000092">
    <property type="protein sequence ID" value="MCO6047652.1"/>
    <property type="molecule type" value="Genomic_DNA"/>
</dbReference>
<gene>
    <name evidence="3" type="ORF">NG895_27420</name>
</gene>